<feature type="region of interest" description="Disordered" evidence="6">
    <location>
        <begin position="31"/>
        <end position="56"/>
    </location>
</feature>
<evidence type="ECO:0008006" key="9">
    <source>
        <dbReference type="Google" id="ProtNLM"/>
    </source>
</evidence>
<evidence type="ECO:0000313" key="7">
    <source>
        <dbReference type="EMBL" id="GGN68966.1"/>
    </source>
</evidence>
<keyword evidence="5" id="KW-0233">DNA recombination</keyword>
<protein>
    <recommendedName>
        <fullName evidence="9">Transposase</fullName>
    </recommendedName>
</protein>
<evidence type="ECO:0000313" key="8">
    <source>
        <dbReference type="Proteomes" id="UP000600365"/>
    </source>
</evidence>
<name>A0A917Y4T9_9ACTN</name>
<comment type="function">
    <text evidence="1">Required for the transposition of the insertion element.</text>
</comment>
<dbReference type="InterPro" id="IPR001207">
    <property type="entry name" value="Transposase_mutator"/>
</dbReference>
<evidence type="ECO:0000256" key="5">
    <source>
        <dbReference type="ARBA" id="ARBA00023172"/>
    </source>
</evidence>
<evidence type="ECO:0000256" key="3">
    <source>
        <dbReference type="ARBA" id="ARBA00022578"/>
    </source>
</evidence>
<dbReference type="EMBL" id="BMMM01000007">
    <property type="protein sequence ID" value="GGN68966.1"/>
    <property type="molecule type" value="Genomic_DNA"/>
</dbReference>
<dbReference type="GO" id="GO:0006313">
    <property type="term" value="P:DNA transposition"/>
    <property type="evidence" value="ECO:0007669"/>
    <property type="project" value="InterPro"/>
</dbReference>
<dbReference type="GO" id="GO:0004803">
    <property type="term" value="F:transposase activity"/>
    <property type="evidence" value="ECO:0007669"/>
    <property type="project" value="InterPro"/>
</dbReference>
<evidence type="ECO:0000256" key="2">
    <source>
        <dbReference type="ARBA" id="ARBA00010961"/>
    </source>
</evidence>
<comment type="similarity">
    <text evidence="2">Belongs to the transposase mutator family.</text>
</comment>
<dbReference type="Pfam" id="PF00872">
    <property type="entry name" value="Transposase_mut"/>
    <property type="match status" value="1"/>
</dbReference>
<sequence length="56" mass="5697">MNLVGEGGLLAGLVKLVLEGALEAELTEHLGYEKGDKAGAGSGNSRNGTSKKRSGR</sequence>
<comment type="caution">
    <text evidence="7">The sequence shown here is derived from an EMBL/GenBank/DDBJ whole genome shotgun (WGS) entry which is preliminary data.</text>
</comment>
<keyword evidence="8" id="KW-1185">Reference proteome</keyword>
<gene>
    <name evidence="7" type="ORF">GCM10011579_042810</name>
</gene>
<organism evidence="7 8">
    <name type="scientific">Streptomyces albiflavescens</name>
    <dbReference type="NCBI Taxonomy" id="1623582"/>
    <lineage>
        <taxon>Bacteria</taxon>
        <taxon>Bacillati</taxon>
        <taxon>Actinomycetota</taxon>
        <taxon>Actinomycetes</taxon>
        <taxon>Kitasatosporales</taxon>
        <taxon>Streptomycetaceae</taxon>
        <taxon>Streptomyces</taxon>
    </lineage>
</organism>
<evidence type="ECO:0000256" key="1">
    <source>
        <dbReference type="ARBA" id="ARBA00002190"/>
    </source>
</evidence>
<keyword evidence="4" id="KW-0238">DNA-binding</keyword>
<keyword evidence="3" id="KW-0815">Transposition</keyword>
<evidence type="ECO:0000256" key="6">
    <source>
        <dbReference type="SAM" id="MobiDB-lite"/>
    </source>
</evidence>
<dbReference type="AlphaFoldDB" id="A0A917Y4T9"/>
<dbReference type="GO" id="GO:0003677">
    <property type="term" value="F:DNA binding"/>
    <property type="evidence" value="ECO:0007669"/>
    <property type="project" value="UniProtKB-KW"/>
</dbReference>
<evidence type="ECO:0000256" key="4">
    <source>
        <dbReference type="ARBA" id="ARBA00023125"/>
    </source>
</evidence>
<accession>A0A917Y4T9</accession>
<proteinExistence type="inferred from homology"/>
<dbReference type="Proteomes" id="UP000600365">
    <property type="component" value="Unassembled WGS sequence"/>
</dbReference>
<reference evidence="7 8" key="1">
    <citation type="journal article" date="2014" name="Int. J. Syst. Evol. Microbiol.">
        <title>Complete genome sequence of Corynebacterium casei LMG S-19264T (=DSM 44701T), isolated from a smear-ripened cheese.</title>
        <authorList>
            <consortium name="US DOE Joint Genome Institute (JGI-PGF)"/>
            <person name="Walter F."/>
            <person name="Albersmeier A."/>
            <person name="Kalinowski J."/>
            <person name="Ruckert C."/>
        </authorList>
    </citation>
    <scope>NUCLEOTIDE SEQUENCE [LARGE SCALE GENOMIC DNA]</scope>
    <source>
        <strain evidence="7 8">CGMCC 4.7111</strain>
    </source>
</reference>